<comment type="similarity">
    <text evidence="1">Belongs to the OSBP family.</text>
</comment>
<reference evidence="3" key="1">
    <citation type="submission" date="2022-01" db="EMBL/GenBank/DDBJ databases">
        <authorList>
            <person name="King R."/>
        </authorList>
    </citation>
    <scope>NUCLEOTIDE SEQUENCE</scope>
</reference>
<evidence type="ECO:0000313" key="4">
    <source>
        <dbReference type="Proteomes" id="UP001152798"/>
    </source>
</evidence>
<dbReference type="InterPro" id="IPR000648">
    <property type="entry name" value="Oxysterol-bd"/>
</dbReference>
<dbReference type="GO" id="GO:0005829">
    <property type="term" value="C:cytosol"/>
    <property type="evidence" value="ECO:0007669"/>
    <property type="project" value="TreeGrafter"/>
</dbReference>
<dbReference type="InterPro" id="IPR037239">
    <property type="entry name" value="OSBP_sf"/>
</dbReference>
<dbReference type="PANTHER" id="PTHR10972">
    <property type="entry name" value="OXYSTEROL-BINDING PROTEIN-RELATED"/>
    <property type="match status" value="1"/>
</dbReference>
<protein>
    <submittedName>
        <fullName evidence="3">Uncharacterized protein</fullName>
    </submittedName>
</protein>
<dbReference type="OrthoDB" id="1854502at2759"/>
<accession>A0A9P0E9K6</accession>
<evidence type="ECO:0000256" key="2">
    <source>
        <dbReference type="SAM" id="Coils"/>
    </source>
</evidence>
<dbReference type="GO" id="GO:0120009">
    <property type="term" value="P:intermembrane lipid transfer"/>
    <property type="evidence" value="ECO:0007669"/>
    <property type="project" value="UniProtKB-ARBA"/>
</dbReference>
<evidence type="ECO:0000313" key="3">
    <source>
        <dbReference type="EMBL" id="CAH1394136.1"/>
    </source>
</evidence>
<dbReference type="EMBL" id="OV725078">
    <property type="protein sequence ID" value="CAH1394136.1"/>
    <property type="molecule type" value="Genomic_DNA"/>
</dbReference>
<dbReference type="GO" id="GO:0005886">
    <property type="term" value="C:plasma membrane"/>
    <property type="evidence" value="ECO:0007669"/>
    <property type="project" value="TreeGrafter"/>
</dbReference>
<keyword evidence="2" id="KW-0175">Coiled coil</keyword>
<dbReference type="GO" id="GO:0097038">
    <property type="term" value="C:perinuclear endoplasmic reticulum"/>
    <property type="evidence" value="ECO:0007669"/>
    <property type="project" value="TreeGrafter"/>
</dbReference>
<sequence length="267" mass="31580">MMGDNRKAKWFLEAQPEERRPRVRPRLLYCDYIETQASQRQYYGIITVCLERPNGSGQDVYKWNKVTTCVHNLFGGQRWVDQYGELVITTPGITCKLTFVKASYWSTKKHEVLGTVVDEKENRVVHRLFGKWSEALYCGVAPSAKCIWRQGTMPPDYELYYGFTRFAMELNELQPDTVNYLPISDTRFRPDQRLLEEGKIEEAEKVKLQLEQSQRERRKRNEAEGKAHIPRWFRRIGAADDEWIFTDEYWNARKVPGFVNLQIEPLW</sequence>
<dbReference type="GO" id="GO:0015485">
    <property type="term" value="F:cholesterol binding"/>
    <property type="evidence" value="ECO:0007669"/>
    <property type="project" value="TreeGrafter"/>
</dbReference>
<dbReference type="SUPFAM" id="SSF144000">
    <property type="entry name" value="Oxysterol-binding protein-like"/>
    <property type="match status" value="1"/>
</dbReference>
<evidence type="ECO:0000256" key="1">
    <source>
        <dbReference type="ARBA" id="ARBA00008842"/>
    </source>
</evidence>
<dbReference type="FunFam" id="2.40.160.120:FF:000001">
    <property type="entry name" value="Oxysterol-binding protein"/>
    <property type="match status" value="1"/>
</dbReference>
<dbReference type="PANTHER" id="PTHR10972:SF203">
    <property type="entry name" value="OXYSTEROL-BINDING PROTEIN HOMOLOG 3"/>
    <property type="match status" value="1"/>
</dbReference>
<keyword evidence="4" id="KW-1185">Reference proteome</keyword>
<proteinExistence type="inferred from homology"/>
<organism evidence="3 4">
    <name type="scientific">Nezara viridula</name>
    <name type="common">Southern green stink bug</name>
    <name type="synonym">Cimex viridulus</name>
    <dbReference type="NCBI Taxonomy" id="85310"/>
    <lineage>
        <taxon>Eukaryota</taxon>
        <taxon>Metazoa</taxon>
        <taxon>Ecdysozoa</taxon>
        <taxon>Arthropoda</taxon>
        <taxon>Hexapoda</taxon>
        <taxon>Insecta</taxon>
        <taxon>Pterygota</taxon>
        <taxon>Neoptera</taxon>
        <taxon>Paraneoptera</taxon>
        <taxon>Hemiptera</taxon>
        <taxon>Heteroptera</taxon>
        <taxon>Panheteroptera</taxon>
        <taxon>Pentatomomorpha</taxon>
        <taxon>Pentatomoidea</taxon>
        <taxon>Pentatomidae</taxon>
        <taxon>Pentatominae</taxon>
        <taxon>Nezara</taxon>
    </lineage>
</organism>
<gene>
    <name evidence="3" type="ORF">NEZAVI_LOCUS4681</name>
</gene>
<feature type="coiled-coil region" evidence="2">
    <location>
        <begin position="196"/>
        <end position="223"/>
    </location>
</feature>
<dbReference type="Gene3D" id="3.30.70.3490">
    <property type="match status" value="1"/>
</dbReference>
<dbReference type="AlphaFoldDB" id="A0A9P0E9K6"/>
<dbReference type="Gene3D" id="2.40.160.120">
    <property type="match status" value="1"/>
</dbReference>
<name>A0A9P0E9K6_NEZVI</name>
<dbReference type="Pfam" id="PF01237">
    <property type="entry name" value="Oxysterol_BP"/>
    <property type="match status" value="1"/>
</dbReference>
<dbReference type="Proteomes" id="UP001152798">
    <property type="component" value="Chromosome 2"/>
</dbReference>